<keyword evidence="2" id="KW-1185">Reference proteome</keyword>
<feature type="region of interest" description="Disordered" evidence="1">
    <location>
        <begin position="685"/>
        <end position="708"/>
    </location>
</feature>
<dbReference type="GeneID" id="105850872"/>
<sequence>MELINPFNEQYFGLFGNNEHSENELLSKSPSYKSEVLNIDVPKYSKIDKTIIQESPLKNILKVQKESQNKNFFQAQVNMSKQININDNTFHSEKCIKNLSQKDKLYLFGKNVKKNKSPLGIINTNNQSECPSNHQKSLFGFTDYLQRNQLPESFYFSDSFTQHKCESELYKKSTLLPNCEPLQIQDNKSLISRERVEPIFHGSLPMQRSLSSFDPSILKFTKIRSYPASLDHSFQEENPQFPVIINDKVSQTHERYYANLGVLKYQLLEQNEVCTGLWQNNYYFPTESHTFENKQNHFYSNKCINTPKNYFQYSNSLMGNQNEIFEGSHSSKHFLRTYNPHAYFYNNPSLIFPPLDISSYINTSVYPPDIGMQLINDQSHNIWQDSRENKNHTLNENNSLFAEESFFSENSINCTYPSNNFLYNNSYGNNDIYSDFYVKSKFSCGDVESPYFPSFCDAENVSINCTDQEISAINPIIKKNDPSTSLLNSASILENTMLLEKKQCISALKKQKKKQKKKAKPILCSQPDMQSKQRINSISEKCEKSKSTNTSNSKLKRILDQPCINSSKMFNCCKCIICNDFKSNVINNNVVNCTHNKRQKMDVDFSSKEKIFNGNKDEYEECLKDLTVDISFNSQKNFACTDKSLLFQTSQCDNNVNNKMDSDLLVSGSFLNLVPLRSFDASPSQILSKSSSKKHRDENKKISRSSPKQKIQFVKKKVHEQQSCYEKVCFYFSNLKKENQQECFTNYFIFDIIKAQLELCVTLNLSIRIETIVFRRSQHKWNKVQPFNRIFIAIFLNSYKKIHKTRRRKQLNPKKRSTQQYHMYLENVQELSLSRL</sequence>
<dbReference type="Proteomes" id="UP001652625">
    <property type="component" value="Chromosome 12"/>
</dbReference>
<gene>
    <name evidence="3" type="primary">LOC105850872</name>
</gene>
<reference evidence="3" key="1">
    <citation type="submission" date="2025-08" db="UniProtKB">
        <authorList>
            <consortium name="RefSeq"/>
        </authorList>
    </citation>
    <scope>IDENTIFICATION</scope>
</reference>
<name>A0ABM4D2J7_HYDVU</name>
<dbReference type="RefSeq" id="XP_065668481.1">
    <property type="nucleotide sequence ID" value="XM_065812409.1"/>
</dbReference>
<proteinExistence type="predicted"/>
<accession>A0ABM4D2J7</accession>
<evidence type="ECO:0000256" key="1">
    <source>
        <dbReference type="SAM" id="MobiDB-lite"/>
    </source>
</evidence>
<protein>
    <submittedName>
        <fullName evidence="3">Uncharacterized protein MAL13P1.304 isoform X2</fullName>
    </submittedName>
</protein>
<evidence type="ECO:0000313" key="2">
    <source>
        <dbReference type="Proteomes" id="UP001652625"/>
    </source>
</evidence>
<organism evidence="2 3">
    <name type="scientific">Hydra vulgaris</name>
    <name type="common">Hydra</name>
    <name type="synonym">Hydra attenuata</name>
    <dbReference type="NCBI Taxonomy" id="6087"/>
    <lineage>
        <taxon>Eukaryota</taxon>
        <taxon>Metazoa</taxon>
        <taxon>Cnidaria</taxon>
        <taxon>Hydrozoa</taxon>
        <taxon>Hydroidolina</taxon>
        <taxon>Anthoathecata</taxon>
        <taxon>Aplanulata</taxon>
        <taxon>Hydridae</taxon>
        <taxon>Hydra</taxon>
    </lineage>
</organism>
<evidence type="ECO:0000313" key="3">
    <source>
        <dbReference type="RefSeq" id="XP_065668481.1"/>
    </source>
</evidence>